<gene>
    <name evidence="2" type="ORF">ESZ26_07910</name>
    <name evidence="3" type="ORF">ESZ27_04600</name>
</gene>
<keyword evidence="1" id="KW-0812">Transmembrane</keyword>
<keyword evidence="1" id="KW-1133">Transmembrane helix</keyword>
<comment type="caution">
    <text evidence="3">The sequence shown here is derived from an EMBL/GenBank/DDBJ whole genome shotgun (WGS) entry which is preliminary data.</text>
</comment>
<accession>A0A5C6QLF6</accession>
<name>A0A5C6QLF6_9GAMM</name>
<evidence type="ECO:0000313" key="2">
    <source>
        <dbReference type="EMBL" id="TWX60291.1"/>
    </source>
</evidence>
<dbReference type="Pfam" id="PF11086">
    <property type="entry name" value="DUF2878"/>
    <property type="match status" value="1"/>
</dbReference>
<dbReference type="RefSeq" id="WP_146799208.1">
    <property type="nucleotide sequence ID" value="NZ_VOLP01000010.1"/>
</dbReference>
<dbReference type="EMBL" id="VOLR01000009">
    <property type="protein sequence ID" value="TWX60291.1"/>
    <property type="molecule type" value="Genomic_DNA"/>
</dbReference>
<protein>
    <submittedName>
        <fullName evidence="3">DUF2878 domain-containing protein</fullName>
    </submittedName>
</protein>
<feature type="transmembrane region" description="Helical" evidence="1">
    <location>
        <begin position="102"/>
        <end position="120"/>
    </location>
</feature>
<proteinExistence type="predicted"/>
<keyword evidence="1" id="KW-0472">Membrane</keyword>
<reference evidence="3 5" key="1">
    <citation type="submission" date="2019-07" db="EMBL/GenBank/DDBJ databases">
        <title>Genomes of sea-ice associated Colwellia species.</title>
        <authorList>
            <person name="Bowman J.P."/>
        </authorList>
    </citation>
    <scope>NUCLEOTIDE SEQUENCE [LARGE SCALE GENOMIC DNA]</scope>
    <source>
        <strain evidence="2 4">ACAM 607</strain>
        <strain evidence="3 5">IC036</strain>
    </source>
</reference>
<feature type="transmembrane region" description="Helical" evidence="1">
    <location>
        <begin position="132"/>
        <end position="152"/>
    </location>
</feature>
<sequence>MLINLIGFNVSWFGLVYWGNNFIPFAFILLLAHLFFQSKNYKEMLLILLVSAIGIGVDSLLQQLNIFIFTEATHIPFWLMMLWASFAATICHSLQFLASSKVLQFVVGGLVSPLSYIAGYKLSAVDFGYSMLTTYTILALVWAILFILFFYLKSKIIIQEVNHV</sequence>
<dbReference type="InterPro" id="IPR021306">
    <property type="entry name" value="DUF2878"/>
</dbReference>
<evidence type="ECO:0000313" key="4">
    <source>
        <dbReference type="Proteomes" id="UP000321525"/>
    </source>
</evidence>
<evidence type="ECO:0000256" key="1">
    <source>
        <dbReference type="SAM" id="Phobius"/>
    </source>
</evidence>
<feature type="transmembrane region" description="Helical" evidence="1">
    <location>
        <begin position="75"/>
        <end position="95"/>
    </location>
</feature>
<feature type="transmembrane region" description="Helical" evidence="1">
    <location>
        <begin position="12"/>
        <end position="32"/>
    </location>
</feature>
<dbReference type="AlphaFoldDB" id="A0A5C6QLF6"/>
<dbReference type="EMBL" id="VOLQ01000006">
    <property type="protein sequence ID" value="TWX70046.1"/>
    <property type="molecule type" value="Genomic_DNA"/>
</dbReference>
<dbReference type="Proteomes" id="UP000321917">
    <property type="component" value="Unassembled WGS sequence"/>
</dbReference>
<organism evidence="3 5">
    <name type="scientific">Colwellia hornerae</name>
    <dbReference type="NCBI Taxonomy" id="89402"/>
    <lineage>
        <taxon>Bacteria</taxon>
        <taxon>Pseudomonadati</taxon>
        <taxon>Pseudomonadota</taxon>
        <taxon>Gammaproteobacteria</taxon>
        <taxon>Alteromonadales</taxon>
        <taxon>Colwelliaceae</taxon>
        <taxon>Colwellia</taxon>
    </lineage>
</organism>
<dbReference type="Proteomes" id="UP000321525">
    <property type="component" value="Unassembled WGS sequence"/>
</dbReference>
<dbReference type="OrthoDB" id="6522758at2"/>
<evidence type="ECO:0000313" key="3">
    <source>
        <dbReference type="EMBL" id="TWX70046.1"/>
    </source>
</evidence>
<evidence type="ECO:0000313" key="5">
    <source>
        <dbReference type="Proteomes" id="UP000321917"/>
    </source>
</evidence>
<feature type="transmembrane region" description="Helical" evidence="1">
    <location>
        <begin position="44"/>
        <end position="69"/>
    </location>
</feature>
<keyword evidence="4" id="KW-1185">Reference proteome</keyword>